<dbReference type="EMBL" id="CP024199">
    <property type="protein sequence ID" value="AUG53924.1"/>
    <property type="molecule type" value="Genomic_DNA"/>
</dbReference>
<proteinExistence type="predicted"/>
<evidence type="ECO:0000313" key="3">
    <source>
        <dbReference type="Proteomes" id="UP000233458"/>
    </source>
</evidence>
<feature type="transmembrane region" description="Helical" evidence="1">
    <location>
        <begin position="86"/>
        <end position="109"/>
    </location>
</feature>
<organism evidence="2 3">
    <name type="scientific">Thalassospira marina</name>
    <dbReference type="NCBI Taxonomy" id="2048283"/>
    <lineage>
        <taxon>Bacteria</taxon>
        <taxon>Pseudomonadati</taxon>
        <taxon>Pseudomonadota</taxon>
        <taxon>Alphaproteobacteria</taxon>
        <taxon>Rhodospirillales</taxon>
        <taxon>Thalassospiraceae</taxon>
        <taxon>Thalassospira</taxon>
    </lineage>
</organism>
<protein>
    <submittedName>
        <fullName evidence="2">Uncharacterized protein</fullName>
    </submittedName>
</protein>
<evidence type="ECO:0000256" key="1">
    <source>
        <dbReference type="SAM" id="Phobius"/>
    </source>
</evidence>
<accession>A0ABN5FJ66</accession>
<dbReference type="RefSeq" id="WP_101285390.1">
    <property type="nucleotide sequence ID" value="NZ_CP024199.1"/>
</dbReference>
<feature type="transmembrane region" description="Helical" evidence="1">
    <location>
        <begin position="140"/>
        <end position="159"/>
    </location>
</feature>
<name>A0ABN5FJ66_9PROT</name>
<keyword evidence="1" id="KW-0812">Transmembrane</keyword>
<evidence type="ECO:0000313" key="2">
    <source>
        <dbReference type="EMBL" id="AUG53924.1"/>
    </source>
</evidence>
<dbReference type="Proteomes" id="UP000233458">
    <property type="component" value="Chromosome"/>
</dbReference>
<gene>
    <name evidence="2" type="ORF">CSC3H3_15265</name>
</gene>
<keyword evidence="1" id="KW-0472">Membrane</keyword>
<sequence>MGALLAALSAAPALFDGARAVYNAVTGDEAATTPDALVKQVDALSPEQRDRIIASIIQLQQLDTQRFMNLTAGDADHVRATARPQIALQAMGVIRLFGYAISALFFLAVADWALKIGGFYFGYQLPGFSVWASIAEAKPVAEMIWAPALGAFWACVSVIKKYMACRERDKAIEAEIRAGRPLDATSATVAAASEGVASVIKAWRK</sequence>
<keyword evidence="3" id="KW-1185">Reference proteome</keyword>
<reference evidence="2 3" key="1">
    <citation type="submission" date="2017-10" db="EMBL/GenBank/DDBJ databases">
        <title>Biodiversity and function of Thalassospira species in the particle-attached aromatic-hydrocarbon-degrading consortia from the surface seawater of the China South Sea.</title>
        <authorList>
            <person name="Dong C."/>
            <person name="Liu R."/>
            <person name="Shao Z."/>
        </authorList>
    </citation>
    <scope>NUCLEOTIDE SEQUENCE [LARGE SCALE GENOMIC DNA]</scope>
    <source>
        <strain evidence="2 3">CSC3H3</strain>
    </source>
</reference>
<keyword evidence="1" id="KW-1133">Transmembrane helix</keyword>